<proteinExistence type="predicted"/>
<evidence type="ECO:0000313" key="1">
    <source>
        <dbReference type="EMBL" id="ESQ43711.1"/>
    </source>
</evidence>
<gene>
    <name evidence="1" type="ORF">EUTSA_v10006113mg</name>
</gene>
<sequence length="309" mass="34569">MAGYDEYGIYRRIIELCLVSVHPERQIQVGILVGGPQVKLFVEKSEEVDALIGQKDLLGFDFHDFEFVVWPASKSDVVMFQGPDNARSDRPLRQELGLSDTVIPSYEKYVSQGLNSLSSHLGFSGFDCSFCKMAEKKWSQVFVLRPVTICFSSLIKLIPFNHWLREAIINFSTGLDVLVLGLTVVLKPGDLNAYFQMLLSLVSGVSRSMSGSSSAGRSLGQELRSAAVHVEHEIEKTFCKTLFAVKAIIKMKAIDVIFDVPAADENFEKPMELADFRIWSSVQEACAELSCEEHKCSCSNRYSMSSYLF</sequence>
<dbReference type="Gramene" id="ESQ43711">
    <property type="protein sequence ID" value="ESQ43711"/>
    <property type="gene ID" value="EUTSA_v10006113mg"/>
</dbReference>
<dbReference type="KEGG" id="eus:EUTSA_v10006113mg"/>
<protein>
    <submittedName>
        <fullName evidence="1">Uncharacterized protein</fullName>
    </submittedName>
</protein>
<dbReference type="EMBL" id="KI517455">
    <property type="protein sequence ID" value="ESQ43711.1"/>
    <property type="molecule type" value="Genomic_DNA"/>
</dbReference>
<organism evidence="1 2">
    <name type="scientific">Eutrema salsugineum</name>
    <name type="common">Saltwater cress</name>
    <name type="synonym">Sisymbrium salsugineum</name>
    <dbReference type="NCBI Taxonomy" id="72664"/>
    <lineage>
        <taxon>Eukaryota</taxon>
        <taxon>Viridiplantae</taxon>
        <taxon>Streptophyta</taxon>
        <taxon>Embryophyta</taxon>
        <taxon>Tracheophyta</taxon>
        <taxon>Spermatophyta</taxon>
        <taxon>Magnoliopsida</taxon>
        <taxon>eudicotyledons</taxon>
        <taxon>Gunneridae</taxon>
        <taxon>Pentapetalae</taxon>
        <taxon>rosids</taxon>
        <taxon>malvids</taxon>
        <taxon>Brassicales</taxon>
        <taxon>Brassicaceae</taxon>
        <taxon>Eutremeae</taxon>
        <taxon>Eutrema</taxon>
    </lineage>
</organism>
<keyword evidence="2" id="KW-1185">Reference proteome</keyword>
<dbReference type="STRING" id="72664.V4NCK3"/>
<dbReference type="AlphaFoldDB" id="V4NCK3"/>
<dbReference type="Proteomes" id="UP000030689">
    <property type="component" value="Unassembled WGS sequence"/>
</dbReference>
<name>V4NCK3_EUTSA</name>
<reference evidence="1 2" key="1">
    <citation type="journal article" date="2013" name="Front. Plant Sci.">
        <title>The Reference Genome of the Halophytic Plant Eutrema salsugineum.</title>
        <authorList>
            <person name="Yang R."/>
            <person name="Jarvis D.E."/>
            <person name="Chen H."/>
            <person name="Beilstein M.A."/>
            <person name="Grimwood J."/>
            <person name="Jenkins J."/>
            <person name="Shu S."/>
            <person name="Prochnik S."/>
            <person name="Xin M."/>
            <person name="Ma C."/>
            <person name="Schmutz J."/>
            <person name="Wing R.A."/>
            <person name="Mitchell-Olds T."/>
            <person name="Schumaker K.S."/>
            <person name="Wang X."/>
        </authorList>
    </citation>
    <scope>NUCLEOTIDE SEQUENCE [LARGE SCALE GENOMIC DNA]</scope>
</reference>
<evidence type="ECO:0000313" key="2">
    <source>
        <dbReference type="Proteomes" id="UP000030689"/>
    </source>
</evidence>
<dbReference type="eggNOG" id="KOG1809">
    <property type="taxonomic scope" value="Eukaryota"/>
</dbReference>
<accession>V4NCK3</accession>